<evidence type="ECO:0000313" key="2">
    <source>
        <dbReference type="Proteomes" id="UP000054166"/>
    </source>
</evidence>
<accession>A0A0C3EZ27</accession>
<gene>
    <name evidence="1" type="ORF">PILCRDRAFT_93168</name>
</gene>
<dbReference type="EMBL" id="KN833090">
    <property type="protein sequence ID" value="KIM73194.1"/>
    <property type="molecule type" value="Genomic_DNA"/>
</dbReference>
<protein>
    <submittedName>
        <fullName evidence="1">Uncharacterized protein</fullName>
    </submittedName>
</protein>
<dbReference type="InParanoid" id="A0A0C3EZ27"/>
<dbReference type="OrthoDB" id="2691851at2759"/>
<reference evidence="1 2" key="1">
    <citation type="submission" date="2014-04" db="EMBL/GenBank/DDBJ databases">
        <authorList>
            <consortium name="DOE Joint Genome Institute"/>
            <person name="Kuo A."/>
            <person name="Tarkka M."/>
            <person name="Buscot F."/>
            <person name="Kohler A."/>
            <person name="Nagy L.G."/>
            <person name="Floudas D."/>
            <person name="Copeland A."/>
            <person name="Barry K.W."/>
            <person name="Cichocki N."/>
            <person name="Veneault-Fourrey C."/>
            <person name="LaButti K."/>
            <person name="Lindquist E.A."/>
            <person name="Lipzen A."/>
            <person name="Lundell T."/>
            <person name="Morin E."/>
            <person name="Murat C."/>
            <person name="Sun H."/>
            <person name="Tunlid A."/>
            <person name="Henrissat B."/>
            <person name="Grigoriev I.V."/>
            <person name="Hibbett D.S."/>
            <person name="Martin F."/>
            <person name="Nordberg H.P."/>
            <person name="Cantor M.N."/>
            <person name="Hua S.X."/>
        </authorList>
    </citation>
    <scope>NUCLEOTIDE SEQUENCE [LARGE SCALE GENOMIC DNA]</scope>
    <source>
        <strain evidence="1 2">F 1598</strain>
    </source>
</reference>
<dbReference type="AlphaFoldDB" id="A0A0C3EZ27"/>
<name>A0A0C3EZ27_PILCF</name>
<organism evidence="1 2">
    <name type="scientific">Piloderma croceum (strain F 1598)</name>
    <dbReference type="NCBI Taxonomy" id="765440"/>
    <lineage>
        <taxon>Eukaryota</taxon>
        <taxon>Fungi</taxon>
        <taxon>Dikarya</taxon>
        <taxon>Basidiomycota</taxon>
        <taxon>Agaricomycotina</taxon>
        <taxon>Agaricomycetes</taxon>
        <taxon>Agaricomycetidae</taxon>
        <taxon>Atheliales</taxon>
        <taxon>Atheliaceae</taxon>
        <taxon>Piloderma</taxon>
    </lineage>
</organism>
<sequence length="633" mass="70678">MFLEHTRHIHLSSLEAANVLSQKHLPETARDVLADKQDEIGGGLYYKLEASHPLHQKLGALRLFNYQCGRDQCTGLGKHRIDAIVSPNDQQDVKLMYDLLSSIPVLQPTKEDESPPVHNTRNALRLLTSTPAAAHLVLAIYSYDKGGSMPSQTYFDMMSTIKNAYFCVAKTQLDDPDGSFGVIYDWNRCTRESIWVAAILLHGNWRIFKAVDLGHGFDMLCPFWNGNMVLLGRATEGAREEDEEEIAMATARRISSEPTGSSLQPSLPAGTGACTSDDIEELAETELYNTIEFRHESCTQARRICARKHAERDFCPATQPLTIRDSKLRLERVRGFPRSLDSTSAVTFGRATPNDDGDWEWFGSLEKATIDVESRWLQLLDPAVIRHSRDEVIVPGYVFHSADLVAIATLLYGNVRSDLDRFPSVPWTDNFPYRLQNGAICFICEDNTSLRGAVQTQHRCSLCPSLPLTIKPHRAYCNTCSTRSRGESSLLPMWILRGIGRFIMLMSPSPAARAETSSSSHSPLERSPPEGEVARICSRFGRSDIPKLMVDLAKRPVVLTCRVCTAPSKSSTSLHHQLLPKLTNAVKAAFGGLRAVLDIFNGWLATAHRQHTNILLPARWYIQSTILPYTYPS</sequence>
<dbReference type="HOGENOM" id="CLU_432182_0_0_1"/>
<keyword evidence="2" id="KW-1185">Reference proteome</keyword>
<dbReference type="STRING" id="765440.A0A0C3EZ27"/>
<dbReference type="Proteomes" id="UP000054166">
    <property type="component" value="Unassembled WGS sequence"/>
</dbReference>
<evidence type="ECO:0000313" key="1">
    <source>
        <dbReference type="EMBL" id="KIM73194.1"/>
    </source>
</evidence>
<reference evidence="2" key="2">
    <citation type="submission" date="2015-01" db="EMBL/GenBank/DDBJ databases">
        <title>Evolutionary Origins and Diversification of the Mycorrhizal Mutualists.</title>
        <authorList>
            <consortium name="DOE Joint Genome Institute"/>
            <consortium name="Mycorrhizal Genomics Consortium"/>
            <person name="Kohler A."/>
            <person name="Kuo A."/>
            <person name="Nagy L.G."/>
            <person name="Floudas D."/>
            <person name="Copeland A."/>
            <person name="Barry K.W."/>
            <person name="Cichocki N."/>
            <person name="Veneault-Fourrey C."/>
            <person name="LaButti K."/>
            <person name="Lindquist E.A."/>
            <person name="Lipzen A."/>
            <person name="Lundell T."/>
            <person name="Morin E."/>
            <person name="Murat C."/>
            <person name="Riley R."/>
            <person name="Ohm R."/>
            <person name="Sun H."/>
            <person name="Tunlid A."/>
            <person name="Henrissat B."/>
            <person name="Grigoriev I.V."/>
            <person name="Hibbett D.S."/>
            <person name="Martin F."/>
        </authorList>
    </citation>
    <scope>NUCLEOTIDE SEQUENCE [LARGE SCALE GENOMIC DNA]</scope>
    <source>
        <strain evidence="2">F 1598</strain>
    </source>
</reference>
<proteinExistence type="predicted"/>